<dbReference type="CDD" id="cd12914">
    <property type="entry name" value="PDC1_DGC_like"/>
    <property type="match status" value="1"/>
</dbReference>
<keyword evidence="14" id="KW-1185">Reference proteome</keyword>
<evidence type="ECO:0000256" key="5">
    <source>
        <dbReference type="ARBA" id="ARBA00022989"/>
    </source>
</evidence>
<dbReference type="GO" id="GO:0004888">
    <property type="term" value="F:transmembrane signaling receptor activity"/>
    <property type="evidence" value="ECO:0007669"/>
    <property type="project" value="InterPro"/>
</dbReference>
<evidence type="ECO:0000256" key="3">
    <source>
        <dbReference type="ARBA" id="ARBA00022500"/>
    </source>
</evidence>
<dbReference type="GO" id="GO:0007165">
    <property type="term" value="P:signal transduction"/>
    <property type="evidence" value="ECO:0007669"/>
    <property type="project" value="UniProtKB-KW"/>
</dbReference>
<dbReference type="AlphaFoldDB" id="A0A1M4XMB9"/>
<keyword evidence="5 10" id="KW-1133">Transmembrane helix</keyword>
<keyword evidence="6 10" id="KW-0472">Membrane</keyword>
<keyword evidence="3" id="KW-0145">Chemotaxis</keyword>
<accession>A0A1M4XMB9</accession>
<evidence type="ECO:0000256" key="9">
    <source>
        <dbReference type="PROSITE-ProRule" id="PRU00284"/>
    </source>
</evidence>
<comment type="similarity">
    <text evidence="8">Belongs to the methyl-accepting chemotaxis (MCP) protein family.</text>
</comment>
<dbReference type="GO" id="GO:0005886">
    <property type="term" value="C:plasma membrane"/>
    <property type="evidence" value="ECO:0007669"/>
    <property type="project" value="UniProtKB-SubCell"/>
</dbReference>
<dbReference type="SMART" id="SM00283">
    <property type="entry name" value="MA"/>
    <property type="match status" value="1"/>
</dbReference>
<dbReference type="InterPro" id="IPR004090">
    <property type="entry name" value="Chemotax_Me-accpt_rcpt"/>
</dbReference>
<evidence type="ECO:0000313" key="14">
    <source>
        <dbReference type="Proteomes" id="UP000184114"/>
    </source>
</evidence>
<dbReference type="PROSITE" id="PS50111">
    <property type="entry name" value="CHEMOTAXIS_TRANSDUC_2"/>
    <property type="match status" value="1"/>
</dbReference>
<dbReference type="PROSITE" id="PS50885">
    <property type="entry name" value="HAMP"/>
    <property type="match status" value="1"/>
</dbReference>
<dbReference type="InterPro" id="IPR029151">
    <property type="entry name" value="Sensor-like_sf"/>
</dbReference>
<evidence type="ECO:0000256" key="10">
    <source>
        <dbReference type="SAM" id="Phobius"/>
    </source>
</evidence>
<evidence type="ECO:0000256" key="4">
    <source>
        <dbReference type="ARBA" id="ARBA00022692"/>
    </source>
</evidence>
<sequence>MKLKSIKTKLTLSYGVLLFVVCIGLGLISYKTASKALAKSINESLYQMAKEDAKVVTEGMRVQFNALEALAESHWIKSDELTLDEKLDLLNIEVKRSGHIDMNIADINGNSRNTNGISSNILDRDYYIEALSGKVVVSDPIVSKTDNKVVICYAVPIKEGSTIKGVLIANRDGNVLSDFTSDMQYGENGAVFMINKQGTTIANKDRSLVMEMDNIIEDAKDDPELQSFAEMEKRMIEEEDGVGEYIYKGIAKYMGFAPVEGTNWLLAITAPKSEVMSEVNGLAVSMLIISIIYILIGLVITFFIAGSISNPIKEASDYLNVVATGNFTGAVPIKLMEMKDETGILANAIDTMQQSVKDIIKEVAEESFNVSQMLISIDENMGQLNKSIEEISATTEELSAGTEENAASTEEMSATSTEIERAIESTACKAQEGAIMVNEINNMSQEMKKKAISSREAAIEIYRNTKIDLETAIKQSEAVNQINELSEAILEITSQTNLLALNAAIEAARAGEAGKGFAVVADEIRKLAEGSKNTVSRIQEVTKVIFEAVNNLSSNSSEIIDFIDKKVLNDYEDLVNASEQYGQNSIGINDVVNEFSATSEELLASMQNMVRAIDEIAIAANEEAQGATSIAQETSVITEMSDDVIKLAKLAKEKSESLLKVVSKFTV</sequence>
<keyword evidence="4 10" id="KW-0812">Transmembrane</keyword>
<dbReference type="EMBL" id="FQTY01000012">
    <property type="protein sequence ID" value="SHE94558.1"/>
    <property type="molecule type" value="Genomic_DNA"/>
</dbReference>
<dbReference type="Gene3D" id="3.30.450.20">
    <property type="entry name" value="PAS domain"/>
    <property type="match status" value="1"/>
</dbReference>
<feature type="transmembrane region" description="Helical" evidence="10">
    <location>
        <begin position="12"/>
        <end position="30"/>
    </location>
</feature>
<feature type="domain" description="HAMP" evidence="12">
    <location>
        <begin position="306"/>
        <end position="361"/>
    </location>
</feature>
<reference evidence="14" key="1">
    <citation type="submission" date="2016-11" db="EMBL/GenBank/DDBJ databases">
        <authorList>
            <person name="Varghese N."/>
            <person name="Submissions S."/>
        </authorList>
    </citation>
    <scope>NUCLEOTIDE SEQUENCE [LARGE SCALE GENOMIC DNA]</scope>
    <source>
        <strain evidence="14">DSM 18095</strain>
    </source>
</reference>
<comment type="subcellular location">
    <subcellularLocation>
        <location evidence="1">Cell membrane</location>
        <topology evidence="1">Multi-pass membrane protein</topology>
    </subcellularLocation>
</comment>
<evidence type="ECO:0000313" key="13">
    <source>
        <dbReference type="EMBL" id="SHE94558.1"/>
    </source>
</evidence>
<dbReference type="Proteomes" id="UP000184114">
    <property type="component" value="Unassembled WGS sequence"/>
</dbReference>
<evidence type="ECO:0000259" key="11">
    <source>
        <dbReference type="PROSITE" id="PS50111"/>
    </source>
</evidence>
<organism evidence="13 14">
    <name type="scientific">Tissierella praeacuta DSM 18095</name>
    <dbReference type="NCBI Taxonomy" id="1123404"/>
    <lineage>
        <taxon>Bacteria</taxon>
        <taxon>Bacillati</taxon>
        <taxon>Bacillota</taxon>
        <taxon>Tissierellia</taxon>
        <taxon>Tissierellales</taxon>
        <taxon>Tissierellaceae</taxon>
        <taxon>Tissierella</taxon>
    </lineage>
</organism>
<feature type="transmembrane region" description="Helical" evidence="10">
    <location>
        <begin position="282"/>
        <end position="305"/>
    </location>
</feature>
<dbReference type="GeneID" id="90994188"/>
<dbReference type="CDD" id="cd06225">
    <property type="entry name" value="HAMP"/>
    <property type="match status" value="1"/>
</dbReference>
<evidence type="ECO:0000256" key="7">
    <source>
        <dbReference type="ARBA" id="ARBA00023224"/>
    </source>
</evidence>
<dbReference type="Gene3D" id="1.10.287.950">
    <property type="entry name" value="Methyl-accepting chemotaxis protein"/>
    <property type="match status" value="1"/>
</dbReference>
<keyword evidence="7 9" id="KW-0807">Transducer</keyword>
<proteinExistence type="inferred from homology"/>
<evidence type="ECO:0000256" key="2">
    <source>
        <dbReference type="ARBA" id="ARBA00022475"/>
    </source>
</evidence>
<gene>
    <name evidence="13" type="ORF">SAMN02745784_02298</name>
</gene>
<protein>
    <submittedName>
        <fullName evidence="13">Methyl-accepting chemotaxis sensory transducer with Cache sensor</fullName>
    </submittedName>
</protein>
<dbReference type="InterPro" id="IPR003660">
    <property type="entry name" value="HAMP_dom"/>
</dbReference>
<evidence type="ECO:0000256" key="8">
    <source>
        <dbReference type="ARBA" id="ARBA00029447"/>
    </source>
</evidence>
<evidence type="ECO:0000256" key="6">
    <source>
        <dbReference type="ARBA" id="ARBA00023136"/>
    </source>
</evidence>
<dbReference type="SMART" id="SM00304">
    <property type="entry name" value="HAMP"/>
    <property type="match status" value="1"/>
</dbReference>
<keyword evidence="2" id="KW-1003">Cell membrane</keyword>
<dbReference type="Pfam" id="PF00672">
    <property type="entry name" value="HAMP"/>
    <property type="match status" value="1"/>
</dbReference>
<name>A0A1M4XMB9_9FIRM</name>
<feature type="domain" description="Methyl-accepting transducer" evidence="11">
    <location>
        <begin position="380"/>
        <end position="617"/>
    </location>
</feature>
<dbReference type="Pfam" id="PF02743">
    <property type="entry name" value="dCache_1"/>
    <property type="match status" value="1"/>
</dbReference>
<dbReference type="SUPFAM" id="SSF58104">
    <property type="entry name" value="Methyl-accepting chemotaxis protein (MCP) signaling domain"/>
    <property type="match status" value="1"/>
</dbReference>
<dbReference type="GO" id="GO:0006935">
    <property type="term" value="P:chemotaxis"/>
    <property type="evidence" value="ECO:0007669"/>
    <property type="project" value="UniProtKB-KW"/>
</dbReference>
<dbReference type="RefSeq" id="WP_072976373.1">
    <property type="nucleotide sequence ID" value="NZ_FQTY01000012.1"/>
</dbReference>
<dbReference type="InterPro" id="IPR004089">
    <property type="entry name" value="MCPsignal_dom"/>
</dbReference>
<dbReference type="SUPFAM" id="SSF103190">
    <property type="entry name" value="Sensory domain-like"/>
    <property type="match status" value="1"/>
</dbReference>
<evidence type="ECO:0000256" key="1">
    <source>
        <dbReference type="ARBA" id="ARBA00004651"/>
    </source>
</evidence>
<dbReference type="PANTHER" id="PTHR32089">
    <property type="entry name" value="METHYL-ACCEPTING CHEMOTAXIS PROTEIN MCPB"/>
    <property type="match status" value="1"/>
</dbReference>
<dbReference type="PRINTS" id="PR00260">
    <property type="entry name" value="CHEMTRNSDUCR"/>
</dbReference>
<dbReference type="CDD" id="cd12912">
    <property type="entry name" value="PDC2_MCP_like"/>
    <property type="match status" value="1"/>
</dbReference>
<dbReference type="STRING" id="1123404.SAMN02745784_02298"/>
<dbReference type="InterPro" id="IPR033479">
    <property type="entry name" value="dCache_1"/>
</dbReference>
<evidence type="ECO:0000259" key="12">
    <source>
        <dbReference type="PROSITE" id="PS50885"/>
    </source>
</evidence>
<dbReference type="Pfam" id="PF00015">
    <property type="entry name" value="MCPsignal"/>
    <property type="match status" value="1"/>
</dbReference>
<dbReference type="PANTHER" id="PTHR32089:SF112">
    <property type="entry name" value="LYSOZYME-LIKE PROTEIN-RELATED"/>
    <property type="match status" value="1"/>
</dbReference>